<dbReference type="RefSeq" id="WP_013343733.1">
    <property type="nucleotide sequence ID" value="NC_014541.1"/>
</dbReference>
<comment type="similarity">
    <text evidence="2">Belongs to the GSP C family.</text>
</comment>
<evidence type="ECO:0000256" key="6">
    <source>
        <dbReference type="ARBA" id="ARBA00022692"/>
    </source>
</evidence>
<keyword evidence="6 10" id="KW-0812">Transmembrane</keyword>
<proteinExistence type="inferred from homology"/>
<dbReference type="InterPro" id="IPR036034">
    <property type="entry name" value="PDZ_sf"/>
</dbReference>
<dbReference type="EMBL" id="CP002209">
    <property type="protein sequence ID" value="ADN74427.1"/>
    <property type="molecule type" value="Genomic_DNA"/>
</dbReference>
<evidence type="ECO:0000256" key="3">
    <source>
        <dbReference type="ARBA" id="ARBA00022448"/>
    </source>
</evidence>
<feature type="transmembrane region" description="Helical" evidence="10">
    <location>
        <begin position="18"/>
        <end position="40"/>
    </location>
</feature>
<dbReference type="HOGENOM" id="CLU_068012_0_0_6"/>
<evidence type="ECO:0000256" key="1">
    <source>
        <dbReference type="ARBA" id="ARBA00004533"/>
    </source>
</evidence>
<sequence>MDYSIAIQRLLAKVPQAALAKALTLGLALYALYLAALITWQLVPVPEQTGPAWRPTAVTSSGGGESASLDGLLGLSLFGTPDKDPSANQPAQPVQRDLITDAPKTTLRILLTGLVASSVEERGIAIIESGGSQETYGIGDKIKGTNASLHEVYADRAIILNQGRYETLMLDGVEYTREMTSETQRLRETPQAEVDMRDDAETTQALEEAREAMLEDPGKLQDYLAISPVKDRESGELRGYRLNPGKNRELFMQSGLQPNDLAVSMNGYDLTNMGESMQILSQLADLEEVSLMVEREGQLTEVLFALPSQ</sequence>
<evidence type="ECO:0000256" key="2">
    <source>
        <dbReference type="ARBA" id="ARBA00007986"/>
    </source>
</evidence>
<evidence type="ECO:0000256" key="5">
    <source>
        <dbReference type="ARBA" id="ARBA00022519"/>
    </source>
</evidence>
<dbReference type="STRING" id="550540.Fbal_0213"/>
<evidence type="ECO:0000256" key="7">
    <source>
        <dbReference type="ARBA" id="ARBA00022927"/>
    </source>
</evidence>
<keyword evidence="7" id="KW-0653">Protein transport</keyword>
<dbReference type="GO" id="GO:0015628">
    <property type="term" value="P:protein secretion by the type II secretion system"/>
    <property type="evidence" value="ECO:0007669"/>
    <property type="project" value="InterPro"/>
</dbReference>
<dbReference type="Proteomes" id="UP000006683">
    <property type="component" value="Chromosome"/>
</dbReference>
<keyword evidence="5" id="KW-0997">Cell inner membrane</keyword>
<keyword evidence="8 10" id="KW-1133">Transmembrane helix</keyword>
<evidence type="ECO:0000259" key="11">
    <source>
        <dbReference type="Pfam" id="PF11356"/>
    </source>
</evidence>
<dbReference type="InterPro" id="IPR001639">
    <property type="entry name" value="T2SS_protein-GspC"/>
</dbReference>
<dbReference type="KEGG" id="fbl:Fbal_0213"/>
<evidence type="ECO:0000256" key="9">
    <source>
        <dbReference type="ARBA" id="ARBA00023136"/>
    </source>
</evidence>
<gene>
    <name evidence="12" type="ordered locus">Fbal_0213</name>
</gene>
<dbReference type="Gene3D" id="2.30.30.830">
    <property type="match status" value="1"/>
</dbReference>
<dbReference type="Pfam" id="PF11356">
    <property type="entry name" value="T2SSC"/>
    <property type="match status" value="1"/>
</dbReference>
<organism evidence="12 13">
    <name type="scientific">Ferrimonas balearica (strain DSM 9799 / CCM 4581 / KCTC 23876 / PAT)</name>
    <dbReference type="NCBI Taxonomy" id="550540"/>
    <lineage>
        <taxon>Bacteria</taxon>
        <taxon>Pseudomonadati</taxon>
        <taxon>Pseudomonadota</taxon>
        <taxon>Gammaproteobacteria</taxon>
        <taxon>Alteromonadales</taxon>
        <taxon>Ferrimonadaceae</taxon>
        <taxon>Ferrimonas</taxon>
    </lineage>
</organism>
<comment type="subcellular location">
    <subcellularLocation>
        <location evidence="1">Cell inner membrane</location>
    </subcellularLocation>
</comment>
<keyword evidence="4" id="KW-1003">Cell membrane</keyword>
<name>E1SL33_FERBD</name>
<protein>
    <submittedName>
        <fullName evidence="12">General secretion pathway protein C</fullName>
    </submittedName>
</protein>
<dbReference type="eggNOG" id="COG3031">
    <property type="taxonomic scope" value="Bacteria"/>
</dbReference>
<dbReference type="GO" id="GO:0005886">
    <property type="term" value="C:plasma membrane"/>
    <property type="evidence" value="ECO:0007669"/>
    <property type="project" value="UniProtKB-SubCell"/>
</dbReference>
<evidence type="ECO:0000313" key="12">
    <source>
        <dbReference type="EMBL" id="ADN74427.1"/>
    </source>
</evidence>
<evidence type="ECO:0000313" key="13">
    <source>
        <dbReference type="Proteomes" id="UP000006683"/>
    </source>
</evidence>
<dbReference type="AlphaFoldDB" id="E1SL33"/>
<dbReference type="Gene3D" id="2.30.42.10">
    <property type="match status" value="1"/>
</dbReference>
<dbReference type="InterPro" id="IPR024961">
    <property type="entry name" value="T2SS_GspC_N"/>
</dbReference>
<evidence type="ECO:0000256" key="10">
    <source>
        <dbReference type="SAM" id="Phobius"/>
    </source>
</evidence>
<evidence type="ECO:0000256" key="8">
    <source>
        <dbReference type="ARBA" id="ARBA00022989"/>
    </source>
</evidence>
<feature type="domain" description="Type II secretion system protein GspC N-terminal" evidence="11">
    <location>
        <begin position="28"/>
        <end position="170"/>
    </location>
</feature>
<dbReference type="GeneID" id="67180451"/>
<accession>E1SL33</accession>
<evidence type="ECO:0000256" key="4">
    <source>
        <dbReference type="ARBA" id="ARBA00022475"/>
    </source>
</evidence>
<keyword evidence="3" id="KW-0813">Transport</keyword>
<dbReference type="GO" id="GO:0015627">
    <property type="term" value="C:type II protein secretion system complex"/>
    <property type="evidence" value="ECO:0007669"/>
    <property type="project" value="InterPro"/>
</dbReference>
<dbReference type="NCBIfam" id="TIGR01713">
    <property type="entry name" value="typeII_sec_gspC"/>
    <property type="match status" value="1"/>
</dbReference>
<keyword evidence="9 10" id="KW-0472">Membrane</keyword>
<dbReference type="SUPFAM" id="SSF50156">
    <property type="entry name" value="PDZ domain-like"/>
    <property type="match status" value="1"/>
</dbReference>
<reference evidence="12 13" key="1">
    <citation type="journal article" date="2010" name="Stand. Genomic Sci.">
        <title>Complete genome sequence of Ferrimonas balearica type strain (PAT).</title>
        <authorList>
            <person name="Nolan M."/>
            <person name="Sikorski J."/>
            <person name="Davenport K."/>
            <person name="Lucas S."/>
            <person name="Glavina Del Rio T."/>
            <person name="Tice H."/>
            <person name="Cheng J."/>
            <person name="Goodwin L."/>
            <person name="Pitluck S."/>
            <person name="Liolios K."/>
            <person name="Ivanova N."/>
            <person name="Mavromatis K."/>
            <person name="Ovchinnikova G."/>
            <person name="Pati A."/>
            <person name="Chen A."/>
            <person name="Palaniappan K."/>
            <person name="Land M."/>
            <person name="Hauser L."/>
            <person name="Chang Y."/>
            <person name="Jeffries C."/>
            <person name="Tapia R."/>
            <person name="Brettin T."/>
            <person name="Detter J."/>
            <person name="Han C."/>
            <person name="Yasawong M."/>
            <person name="Rohde M."/>
            <person name="Tindall B."/>
            <person name="Goker M."/>
            <person name="Woyke T."/>
            <person name="Bristow J."/>
            <person name="Eisen J."/>
            <person name="Markowitz V."/>
            <person name="Hugenholtz P."/>
            <person name="Kyrpides N."/>
            <person name="Klenk H."/>
            <person name="Lapidus A."/>
        </authorList>
    </citation>
    <scope>NUCLEOTIDE SEQUENCE [LARGE SCALE GENOMIC DNA]</scope>
    <source>
        <strain evidence="13">DSM 9799 / CCM 4581 / KCTC 23876 / PAT</strain>
    </source>
</reference>
<keyword evidence="13" id="KW-1185">Reference proteome</keyword>
<dbReference type="OrthoDB" id="1491375at2"/>